<feature type="transmembrane region" description="Helical" evidence="1">
    <location>
        <begin position="6"/>
        <end position="27"/>
    </location>
</feature>
<comment type="caution">
    <text evidence="2">The sequence shown here is derived from an EMBL/GenBank/DDBJ whole genome shotgun (WGS) entry which is preliminary data.</text>
</comment>
<name>A0ABS4K3V7_9CLOT</name>
<evidence type="ECO:0000313" key="3">
    <source>
        <dbReference type="Proteomes" id="UP001519308"/>
    </source>
</evidence>
<keyword evidence="1" id="KW-1133">Transmembrane helix</keyword>
<keyword evidence="1" id="KW-0472">Membrane</keyword>
<protein>
    <submittedName>
        <fullName evidence="2">Membrane protein</fullName>
    </submittedName>
</protein>
<accession>A0ABS4K3V7</accession>
<dbReference type="Pfam" id="PF13630">
    <property type="entry name" value="SdpI"/>
    <property type="match status" value="1"/>
</dbReference>
<feature type="transmembrane region" description="Helical" evidence="1">
    <location>
        <begin position="89"/>
        <end position="109"/>
    </location>
</feature>
<dbReference type="EMBL" id="JAGGLL010000016">
    <property type="protein sequence ID" value="MBP2022462.1"/>
    <property type="molecule type" value="Genomic_DNA"/>
</dbReference>
<dbReference type="InterPro" id="IPR025962">
    <property type="entry name" value="SdpI/YhfL"/>
</dbReference>
<keyword evidence="1" id="KW-0812">Transmembrane</keyword>
<feature type="transmembrane region" description="Helical" evidence="1">
    <location>
        <begin position="62"/>
        <end position="83"/>
    </location>
</feature>
<evidence type="ECO:0000256" key="1">
    <source>
        <dbReference type="SAM" id="Phobius"/>
    </source>
</evidence>
<proteinExistence type="predicted"/>
<sequence length="128" mass="14606">MVWFWIFMMVMNLLVSFTMIGFGKYFIKGGPKDVNGVFGYRTSMSMKNKETWDFAHRYFGRLWLVSGTIMLIFSIIAMCFVIGKEIDVIGTFGAIVCGVQLVFLVGSIFPTEIALKKEFDKQGNRKEA</sequence>
<organism evidence="2 3">
    <name type="scientific">Clostridium punense</name>
    <dbReference type="NCBI Taxonomy" id="1054297"/>
    <lineage>
        <taxon>Bacteria</taxon>
        <taxon>Bacillati</taxon>
        <taxon>Bacillota</taxon>
        <taxon>Clostridia</taxon>
        <taxon>Eubacteriales</taxon>
        <taxon>Clostridiaceae</taxon>
        <taxon>Clostridium</taxon>
    </lineage>
</organism>
<keyword evidence="3" id="KW-1185">Reference proteome</keyword>
<dbReference type="Proteomes" id="UP001519308">
    <property type="component" value="Unassembled WGS sequence"/>
</dbReference>
<evidence type="ECO:0000313" key="2">
    <source>
        <dbReference type="EMBL" id="MBP2022462.1"/>
    </source>
</evidence>
<gene>
    <name evidence="2" type="ORF">J2Z44_002283</name>
</gene>
<reference evidence="2 3" key="1">
    <citation type="submission" date="2021-03" db="EMBL/GenBank/DDBJ databases">
        <title>Genomic Encyclopedia of Type Strains, Phase IV (KMG-IV): sequencing the most valuable type-strain genomes for metagenomic binning, comparative biology and taxonomic classification.</title>
        <authorList>
            <person name="Goeker M."/>
        </authorList>
    </citation>
    <scope>NUCLEOTIDE SEQUENCE [LARGE SCALE GENOMIC DNA]</scope>
    <source>
        <strain evidence="2 3">DSM 28650</strain>
    </source>
</reference>